<protein>
    <recommendedName>
        <fullName evidence="3">TonB-like protein</fullName>
    </recommendedName>
</protein>
<sequence length="145" mass="17314">MKKTLKILILFIFIQGFGQTENDSIPKKSEFIELSVITDLCKDNSNWKEKKECSKQEILKKIRKELNYDIIEKLTTNKKYRIWYSFWFDSKGKLTKTLVRTDNDLLKTEFKRIIDKLELDFDLQDEKGNLKNGRFDLPVIIETQI</sequence>
<evidence type="ECO:0008006" key="3">
    <source>
        <dbReference type="Google" id="ProtNLM"/>
    </source>
</evidence>
<name>A0ABW3JK62_9FLAO</name>
<organism evidence="1 2">
    <name type="scientific">Mariniflexile jejuense</name>
    <dbReference type="NCBI Taxonomy" id="1173582"/>
    <lineage>
        <taxon>Bacteria</taxon>
        <taxon>Pseudomonadati</taxon>
        <taxon>Bacteroidota</taxon>
        <taxon>Flavobacteriia</taxon>
        <taxon>Flavobacteriales</taxon>
        <taxon>Flavobacteriaceae</taxon>
        <taxon>Mariniflexile</taxon>
    </lineage>
</organism>
<dbReference type="EMBL" id="JBHTJI010000022">
    <property type="protein sequence ID" value="MFD0990883.1"/>
    <property type="molecule type" value="Genomic_DNA"/>
</dbReference>
<evidence type="ECO:0000313" key="2">
    <source>
        <dbReference type="Proteomes" id="UP001597061"/>
    </source>
</evidence>
<keyword evidence="2" id="KW-1185">Reference proteome</keyword>
<reference evidence="2" key="1">
    <citation type="journal article" date="2019" name="Int. J. Syst. Evol. Microbiol.">
        <title>The Global Catalogue of Microorganisms (GCM) 10K type strain sequencing project: providing services to taxonomists for standard genome sequencing and annotation.</title>
        <authorList>
            <consortium name="The Broad Institute Genomics Platform"/>
            <consortium name="The Broad Institute Genome Sequencing Center for Infectious Disease"/>
            <person name="Wu L."/>
            <person name="Ma J."/>
        </authorList>
    </citation>
    <scope>NUCLEOTIDE SEQUENCE [LARGE SCALE GENOMIC DNA]</scope>
    <source>
        <strain evidence="2">CCUG 62414</strain>
    </source>
</reference>
<dbReference type="Proteomes" id="UP001597061">
    <property type="component" value="Unassembled WGS sequence"/>
</dbReference>
<evidence type="ECO:0000313" key="1">
    <source>
        <dbReference type="EMBL" id="MFD0990883.1"/>
    </source>
</evidence>
<proteinExistence type="predicted"/>
<comment type="caution">
    <text evidence="1">The sequence shown here is derived from an EMBL/GenBank/DDBJ whole genome shotgun (WGS) entry which is preliminary data.</text>
</comment>
<dbReference type="RefSeq" id="WP_379926532.1">
    <property type="nucleotide sequence ID" value="NZ_JBHTJI010000022.1"/>
</dbReference>
<accession>A0ABW3JK62</accession>
<gene>
    <name evidence="1" type="ORF">ACFQ1R_12310</name>
</gene>